<protein>
    <submittedName>
        <fullName evidence="2">Uncharacterized protein</fullName>
    </submittedName>
</protein>
<dbReference type="Proteomes" id="UP000204551">
    <property type="component" value="Chromosome"/>
</dbReference>
<gene>
    <name evidence="2" type="ORF">AREALGSMS7_04473</name>
</gene>
<dbReference type="EMBL" id="CP022515">
    <property type="protein sequence ID" value="ASO07872.1"/>
    <property type="molecule type" value="Genomic_DNA"/>
</dbReference>
<reference evidence="2 3" key="1">
    <citation type="submission" date="2017-07" db="EMBL/GenBank/DDBJ databases">
        <title>Genome Sequence of Arenibacter algicola Strain SMS7 Isolated from a culture of the Diatom Skeletonema marinoi.</title>
        <authorList>
            <person name="Topel M."/>
            <person name="Pinder M.I.M."/>
            <person name="Johansson O.N."/>
            <person name="Kourtchenko O."/>
            <person name="Godhe A."/>
            <person name="Clarke A.K."/>
        </authorList>
    </citation>
    <scope>NUCLEOTIDE SEQUENCE [LARGE SCALE GENOMIC DNA]</scope>
    <source>
        <strain evidence="2 3">SMS7</strain>
    </source>
</reference>
<name>A0A221V2P5_9FLAO</name>
<feature type="chain" id="PRO_5012126450" evidence="1">
    <location>
        <begin position="22"/>
        <end position="146"/>
    </location>
</feature>
<dbReference type="AlphaFoldDB" id="A0A221V2P5"/>
<dbReference type="RefSeq" id="WP_093980061.1">
    <property type="nucleotide sequence ID" value="NZ_CP022515.1"/>
</dbReference>
<accession>A0A221V2P5</accession>
<dbReference type="eggNOG" id="ENOG5032TZP">
    <property type="taxonomic scope" value="Bacteria"/>
</dbReference>
<evidence type="ECO:0000313" key="3">
    <source>
        <dbReference type="Proteomes" id="UP000204551"/>
    </source>
</evidence>
<dbReference type="KEGG" id="aalg:AREALGSMS7_04473"/>
<sequence length="146" mass="17501">MKRLQFLSLAILLFSFIGSIAQEVESTEKEKLTYYEQRAKEDAQFEQSQELAESEEEEFWESQKEYERELKKRDRKAHKAYMKGKRDAYVEHREHCDSHCHHSQHYHTHASFYYYHNDHYSYRSYPRRTTVSTGVGISAPSVRIGL</sequence>
<feature type="signal peptide" evidence="1">
    <location>
        <begin position="1"/>
        <end position="21"/>
    </location>
</feature>
<keyword evidence="1" id="KW-0732">Signal</keyword>
<evidence type="ECO:0000313" key="2">
    <source>
        <dbReference type="EMBL" id="ASO07872.1"/>
    </source>
</evidence>
<proteinExistence type="predicted"/>
<organism evidence="2 3">
    <name type="scientific">Arenibacter algicola</name>
    <dbReference type="NCBI Taxonomy" id="616991"/>
    <lineage>
        <taxon>Bacteria</taxon>
        <taxon>Pseudomonadati</taxon>
        <taxon>Bacteroidota</taxon>
        <taxon>Flavobacteriia</taxon>
        <taxon>Flavobacteriales</taxon>
        <taxon>Flavobacteriaceae</taxon>
        <taxon>Arenibacter</taxon>
    </lineage>
</organism>
<evidence type="ECO:0000256" key="1">
    <source>
        <dbReference type="SAM" id="SignalP"/>
    </source>
</evidence>